<protein>
    <recommendedName>
        <fullName evidence="1">Restriction endonuclease type II-like domain-containing protein</fullName>
    </recommendedName>
</protein>
<dbReference type="InterPro" id="IPR027417">
    <property type="entry name" value="P-loop_NTPase"/>
</dbReference>
<evidence type="ECO:0000259" key="1">
    <source>
        <dbReference type="Pfam" id="PF18741"/>
    </source>
</evidence>
<organism evidence="2 3">
    <name type="scientific">Clostridium gasigenes</name>
    <dbReference type="NCBI Taxonomy" id="94869"/>
    <lineage>
        <taxon>Bacteria</taxon>
        <taxon>Bacillati</taxon>
        <taxon>Bacillota</taxon>
        <taxon>Clostridia</taxon>
        <taxon>Eubacteriales</taxon>
        <taxon>Clostridiaceae</taxon>
        <taxon>Clostridium</taxon>
    </lineage>
</organism>
<reference evidence="2 3" key="1">
    <citation type="submission" date="2020-08" db="EMBL/GenBank/DDBJ databases">
        <title>Clostridia isolated from Swiss meat.</title>
        <authorList>
            <person name="Wambui J."/>
            <person name="Stevens M.J.A."/>
            <person name="Stephan R."/>
        </authorList>
    </citation>
    <scope>NUCLEOTIDE SEQUENCE [LARGE SCALE GENOMIC DNA]</scope>
    <source>
        <strain evidence="2 3">CM001</strain>
    </source>
</reference>
<dbReference type="SUPFAM" id="SSF52980">
    <property type="entry name" value="Restriction endonuclease-like"/>
    <property type="match status" value="1"/>
</dbReference>
<comment type="caution">
    <text evidence="2">The sequence shown here is derived from an EMBL/GenBank/DDBJ whole genome shotgun (WGS) entry which is preliminary data.</text>
</comment>
<evidence type="ECO:0000313" key="3">
    <source>
        <dbReference type="Proteomes" id="UP000585258"/>
    </source>
</evidence>
<evidence type="ECO:0000313" key="2">
    <source>
        <dbReference type="EMBL" id="MBB6716034.1"/>
    </source>
</evidence>
<sequence length="721" mass="85030">MKCLDVKEENLFLISQLDYIQEIAVILANKDNSLIIDSPPSSGKEETIINIISNSLYQGKRVLLISKNSNILNSIYGRLNYINNQISLLVDSDIDLDCFYKNISRSINQLSKNTGSTTLSKIKVLSRDIDKKIEILNSINELFYTVRPCGLNLLDMYKTTEKINNTHILYKYYRIYRIKNPFVNYNYDEINSSVNKLLNEDIIDSYVKYKRFKNNKSFSKLINNINENSLSVAISKISSLLNNPLSFELPLYNSEYTNDFISAFSINNTLKVDSIKTLAQLINSKHNSSVLNKGTIINKWSPIYWIRHRSIIKIQQDKEVIFNNLEKKIYLEFLENLENINFYIKAFDFMKDIINKDEYNNFIKTLLKNEDIIDYLTNLKNILNIYQSFKKSTEEINHFDNIESEILTYCYNNTEKKEDIKILLRCIPSLYVNYNIEKIETTETDILYYYKNFEIILKEIQLSINTKISFIPLGIKYIWDNKVSELLRIKDITNPNIADYLNNPEPKLEIYDFLTLFRFIIFDIYPCVILNFNNVHNVLPNIKGLFDVVIFYDGSNIYEDDIYKENTHIITGESVENPKKCLLNTTSSKYTTTKLKSKCSNLDELFEDDFKFKSYLQKELYDTFIGLGYKIRINVNISGYNLNLVFYNNNYKIPILILECDDIIYNSNYNAREVDIYRRNYLESIGCNIVRVWSRDWWLNKKSEIRRIKEIAEEFLLEFKI</sequence>
<feature type="domain" description="Restriction endonuclease type II-like" evidence="1">
    <location>
        <begin position="618"/>
        <end position="710"/>
    </location>
</feature>
<dbReference type="Gene3D" id="3.40.960.10">
    <property type="entry name" value="VSR Endonuclease"/>
    <property type="match status" value="1"/>
</dbReference>
<dbReference type="Gene3D" id="3.40.50.300">
    <property type="entry name" value="P-loop containing nucleotide triphosphate hydrolases"/>
    <property type="match status" value="1"/>
</dbReference>
<dbReference type="InterPro" id="IPR049468">
    <property type="entry name" value="Restrct_endonuc-II-like_dom"/>
</dbReference>
<gene>
    <name evidence="2" type="ORF">H7E68_15115</name>
</gene>
<dbReference type="Pfam" id="PF18741">
    <property type="entry name" value="MTES_1575"/>
    <property type="match status" value="1"/>
</dbReference>
<dbReference type="InterPro" id="IPR011335">
    <property type="entry name" value="Restrct_endonuc-II-like"/>
</dbReference>
<dbReference type="RefSeq" id="WP_185165156.1">
    <property type="nucleotide sequence ID" value="NZ_JACKWY010000010.1"/>
</dbReference>
<dbReference type="SUPFAM" id="SSF52540">
    <property type="entry name" value="P-loop containing nucleoside triphosphate hydrolases"/>
    <property type="match status" value="1"/>
</dbReference>
<dbReference type="AlphaFoldDB" id="A0A7X0SEA1"/>
<name>A0A7X0SEA1_9CLOT</name>
<dbReference type="EMBL" id="JACKWY010000010">
    <property type="protein sequence ID" value="MBB6716034.1"/>
    <property type="molecule type" value="Genomic_DNA"/>
</dbReference>
<dbReference type="Proteomes" id="UP000585258">
    <property type="component" value="Unassembled WGS sequence"/>
</dbReference>
<proteinExistence type="predicted"/>
<accession>A0A7X0SEA1</accession>